<comment type="caution">
    <text evidence="2">The sequence shown here is derived from an EMBL/GenBank/DDBJ whole genome shotgun (WGS) entry which is preliminary data.</text>
</comment>
<keyword evidence="1" id="KW-0812">Transmembrane</keyword>
<protein>
    <submittedName>
        <fullName evidence="2">Uncharacterized protein</fullName>
    </submittedName>
</protein>
<dbReference type="RefSeq" id="WP_111845238.1">
    <property type="nucleotide sequence ID" value="NZ_UEGI01000015.1"/>
</dbReference>
<feature type="transmembrane region" description="Helical" evidence="1">
    <location>
        <begin position="21"/>
        <end position="40"/>
    </location>
</feature>
<sequence length="241" mass="28384">MIKFFRKIRQNLIKEGKVANYFKYAIGEIVLVMIGILLALQVNNWNEKRKTKNLETDILKEIRTGLKSDLNDIQGNFNTQKELLKSENIIIKWLESDLVYNDSLSPHFSKIYIGTFFSPNDVAYQTLKQLGMRTLSNDSLRNQISKLYDITYHRYFTMDAFFDKQLEYMFNDNSKFFNEWAFKEANMKPIDIKGLKASNEYSYHLKSVRNLNEVLLQNIFPNTISEISKTLSLIDKELKDK</sequence>
<dbReference type="AlphaFoldDB" id="A0A5C6YYE9"/>
<evidence type="ECO:0000313" key="3">
    <source>
        <dbReference type="Proteomes" id="UP000321497"/>
    </source>
</evidence>
<reference evidence="2 3" key="1">
    <citation type="submission" date="2019-08" db="EMBL/GenBank/DDBJ databases">
        <title>Genome of Aequorivita antarctica SW49 (type strain).</title>
        <authorList>
            <person name="Bowman J.P."/>
        </authorList>
    </citation>
    <scope>NUCLEOTIDE SEQUENCE [LARGE SCALE GENOMIC DNA]</scope>
    <source>
        <strain evidence="2 3">SW49</strain>
    </source>
</reference>
<dbReference type="Pfam" id="PF19578">
    <property type="entry name" value="DUF6090"/>
    <property type="match status" value="1"/>
</dbReference>
<keyword evidence="1" id="KW-1133">Transmembrane helix</keyword>
<dbReference type="EMBL" id="VORT01000010">
    <property type="protein sequence ID" value="TXD72081.1"/>
    <property type="molecule type" value="Genomic_DNA"/>
</dbReference>
<dbReference type="InterPro" id="IPR045749">
    <property type="entry name" value="DUF6090"/>
</dbReference>
<gene>
    <name evidence="2" type="ORF">ESU54_13565</name>
</gene>
<organism evidence="2 3">
    <name type="scientific">Aequorivita antarctica</name>
    <dbReference type="NCBI Taxonomy" id="153266"/>
    <lineage>
        <taxon>Bacteria</taxon>
        <taxon>Pseudomonadati</taxon>
        <taxon>Bacteroidota</taxon>
        <taxon>Flavobacteriia</taxon>
        <taxon>Flavobacteriales</taxon>
        <taxon>Flavobacteriaceae</taxon>
        <taxon>Aequorivita</taxon>
    </lineage>
</organism>
<proteinExistence type="predicted"/>
<dbReference type="OrthoDB" id="821805at2"/>
<name>A0A5C6YYE9_9FLAO</name>
<evidence type="ECO:0000256" key="1">
    <source>
        <dbReference type="SAM" id="Phobius"/>
    </source>
</evidence>
<dbReference type="Proteomes" id="UP000321497">
    <property type="component" value="Unassembled WGS sequence"/>
</dbReference>
<keyword evidence="3" id="KW-1185">Reference proteome</keyword>
<evidence type="ECO:0000313" key="2">
    <source>
        <dbReference type="EMBL" id="TXD72081.1"/>
    </source>
</evidence>
<keyword evidence="1" id="KW-0472">Membrane</keyword>
<accession>A0A5C6YYE9</accession>